<keyword evidence="9" id="KW-0472">Membrane</keyword>
<feature type="transmembrane region" description="Helical" evidence="9">
    <location>
        <begin position="102"/>
        <end position="122"/>
    </location>
</feature>
<accession>A0ABQ6G0E9</accession>
<evidence type="ECO:0000256" key="1">
    <source>
        <dbReference type="ARBA" id="ARBA00000085"/>
    </source>
</evidence>
<dbReference type="SUPFAM" id="SSF55874">
    <property type="entry name" value="ATPase domain of HSP90 chaperone/DNA topoisomerase II/histidine kinase"/>
    <property type="match status" value="1"/>
</dbReference>
<dbReference type="Gene3D" id="1.20.5.1930">
    <property type="match status" value="1"/>
</dbReference>
<feature type="transmembrane region" description="Helical" evidence="9">
    <location>
        <begin position="6"/>
        <end position="25"/>
    </location>
</feature>
<name>A0ABQ6G0E9_9CHLR</name>
<evidence type="ECO:0000256" key="8">
    <source>
        <dbReference type="ARBA" id="ARBA00023012"/>
    </source>
</evidence>
<keyword evidence="9" id="KW-0812">Transmembrane</keyword>
<keyword evidence="9" id="KW-1133">Transmembrane helix</keyword>
<dbReference type="InterPro" id="IPR036890">
    <property type="entry name" value="HATPase_C_sf"/>
</dbReference>
<sequence length="388" mass="43229">MPLGWFTQWAAYCVVGIGYIFGLVLERFNPLGLLLLTGIYIPWLLIYHSGRQRSHPFWWLALFCLACASLLIPLPSRDDIYWLPILPTTTACILMAGRPRTFALIAAAALCVGTSLAITLIFQQWDLGGQMILLISFGATCGCTATISELEAAHAQLQEYSDQVEELSVIRERNRIAREIHDTLGHALTLLAVQLETATQLEARGDPRLREELLLARQVAKSCLTDVRHSVEALRPDETESGSLQEQLRRLVAEFEATSHQTRISLDLEEATHPLHPELSLALYRCAQEALTNIRKHAQATKVLLHLSTGDDQVELTILDNGKGTSPYREHEASGFGLPGMRERVALLNGTLRAGPDRGHGWRVEVVIPRKMREEGRAIRAHAMRVEG</sequence>
<dbReference type="EC" id="2.7.13.3" evidence="2"/>
<dbReference type="Pfam" id="PF02518">
    <property type="entry name" value="HATPase_c"/>
    <property type="match status" value="1"/>
</dbReference>
<keyword evidence="7" id="KW-0067">ATP-binding</keyword>
<feature type="transmembrane region" description="Helical" evidence="9">
    <location>
        <begin position="56"/>
        <end position="73"/>
    </location>
</feature>
<evidence type="ECO:0000256" key="3">
    <source>
        <dbReference type="ARBA" id="ARBA00022553"/>
    </source>
</evidence>
<keyword evidence="8" id="KW-0902">Two-component regulatory system</keyword>
<evidence type="ECO:0000256" key="5">
    <source>
        <dbReference type="ARBA" id="ARBA00022741"/>
    </source>
</evidence>
<dbReference type="PANTHER" id="PTHR24421">
    <property type="entry name" value="NITRATE/NITRITE SENSOR PROTEIN NARX-RELATED"/>
    <property type="match status" value="1"/>
</dbReference>
<dbReference type="InterPro" id="IPR050482">
    <property type="entry name" value="Sensor_HK_TwoCompSys"/>
</dbReference>
<dbReference type="CDD" id="cd16917">
    <property type="entry name" value="HATPase_UhpB-NarQ-NarX-like"/>
    <property type="match status" value="1"/>
</dbReference>
<feature type="transmembrane region" description="Helical" evidence="9">
    <location>
        <begin position="32"/>
        <end position="50"/>
    </location>
</feature>
<organism evidence="11 12">
    <name type="scientific">Dictyobacter halimunensis</name>
    <dbReference type="NCBI Taxonomy" id="3026934"/>
    <lineage>
        <taxon>Bacteria</taxon>
        <taxon>Bacillati</taxon>
        <taxon>Chloroflexota</taxon>
        <taxon>Ktedonobacteria</taxon>
        <taxon>Ktedonobacterales</taxon>
        <taxon>Dictyobacteraceae</taxon>
        <taxon>Dictyobacter</taxon>
    </lineage>
</organism>
<evidence type="ECO:0000256" key="7">
    <source>
        <dbReference type="ARBA" id="ARBA00022840"/>
    </source>
</evidence>
<dbReference type="Gene3D" id="3.30.565.10">
    <property type="entry name" value="Histidine kinase-like ATPase, C-terminal domain"/>
    <property type="match status" value="1"/>
</dbReference>
<dbReference type="RefSeq" id="WP_338256912.1">
    <property type="nucleotide sequence ID" value="NZ_BSRI01000002.1"/>
</dbReference>
<keyword evidence="5" id="KW-0547">Nucleotide-binding</keyword>
<dbReference type="Proteomes" id="UP001344906">
    <property type="component" value="Unassembled WGS sequence"/>
</dbReference>
<comment type="catalytic activity">
    <reaction evidence="1">
        <text>ATP + protein L-histidine = ADP + protein N-phospho-L-histidine.</text>
        <dbReference type="EC" id="2.7.13.3"/>
    </reaction>
</comment>
<keyword evidence="4" id="KW-0808">Transferase</keyword>
<reference evidence="11 12" key="1">
    <citation type="submission" date="2023-02" db="EMBL/GenBank/DDBJ databases">
        <title>Dictyobacter halimunensis sp. nov., a new member of the class Ktedonobacteria from forest soil in a geothermal area.</title>
        <authorList>
            <person name="Rachmania M.K."/>
            <person name="Ningsih F."/>
            <person name="Sakai Y."/>
            <person name="Yabe S."/>
            <person name="Yokota A."/>
            <person name="Sjamsuridzal W."/>
        </authorList>
    </citation>
    <scope>NUCLEOTIDE SEQUENCE [LARGE SCALE GENOMIC DNA]</scope>
    <source>
        <strain evidence="11 12">S3.2.2.5</strain>
    </source>
</reference>
<dbReference type="InterPro" id="IPR003594">
    <property type="entry name" value="HATPase_dom"/>
</dbReference>
<dbReference type="PANTHER" id="PTHR24421:SF10">
    <property type="entry name" value="NITRATE_NITRITE SENSOR PROTEIN NARQ"/>
    <property type="match status" value="1"/>
</dbReference>
<gene>
    <name evidence="11" type="ORF">KDH_68000</name>
</gene>
<keyword evidence="6" id="KW-0418">Kinase</keyword>
<dbReference type="Pfam" id="PF07730">
    <property type="entry name" value="HisKA_3"/>
    <property type="match status" value="1"/>
</dbReference>
<dbReference type="SMART" id="SM00387">
    <property type="entry name" value="HATPase_c"/>
    <property type="match status" value="1"/>
</dbReference>
<evidence type="ECO:0000256" key="9">
    <source>
        <dbReference type="SAM" id="Phobius"/>
    </source>
</evidence>
<proteinExistence type="predicted"/>
<evidence type="ECO:0000259" key="10">
    <source>
        <dbReference type="SMART" id="SM00387"/>
    </source>
</evidence>
<evidence type="ECO:0000256" key="2">
    <source>
        <dbReference type="ARBA" id="ARBA00012438"/>
    </source>
</evidence>
<evidence type="ECO:0000256" key="6">
    <source>
        <dbReference type="ARBA" id="ARBA00022777"/>
    </source>
</evidence>
<keyword evidence="3" id="KW-0597">Phosphoprotein</keyword>
<evidence type="ECO:0000313" key="11">
    <source>
        <dbReference type="EMBL" id="GLV59977.1"/>
    </source>
</evidence>
<dbReference type="InterPro" id="IPR011712">
    <property type="entry name" value="Sig_transdc_His_kin_sub3_dim/P"/>
</dbReference>
<evidence type="ECO:0000313" key="12">
    <source>
        <dbReference type="Proteomes" id="UP001344906"/>
    </source>
</evidence>
<keyword evidence="12" id="KW-1185">Reference proteome</keyword>
<comment type="caution">
    <text evidence="11">The sequence shown here is derived from an EMBL/GenBank/DDBJ whole genome shotgun (WGS) entry which is preliminary data.</text>
</comment>
<evidence type="ECO:0000256" key="4">
    <source>
        <dbReference type="ARBA" id="ARBA00022679"/>
    </source>
</evidence>
<feature type="domain" description="Histidine kinase/HSP90-like ATPase" evidence="10">
    <location>
        <begin position="278"/>
        <end position="372"/>
    </location>
</feature>
<protein>
    <recommendedName>
        <fullName evidence="2">histidine kinase</fullName>
        <ecNumber evidence="2">2.7.13.3</ecNumber>
    </recommendedName>
</protein>
<dbReference type="EMBL" id="BSRI01000002">
    <property type="protein sequence ID" value="GLV59977.1"/>
    <property type="molecule type" value="Genomic_DNA"/>
</dbReference>